<evidence type="ECO:0000256" key="2">
    <source>
        <dbReference type="ARBA" id="ARBA00022723"/>
    </source>
</evidence>
<dbReference type="SUPFAM" id="SSF50022">
    <property type="entry name" value="ISP domain"/>
    <property type="match status" value="1"/>
</dbReference>
<dbReference type="InterPro" id="IPR014067">
    <property type="entry name" value="AioB/IdrB_ssu"/>
</dbReference>
<dbReference type="Proteomes" id="UP000005459">
    <property type="component" value="Unassembled WGS sequence"/>
</dbReference>
<dbReference type="PATRIC" id="fig|768671.3.peg.3914"/>
<dbReference type="Gene3D" id="2.102.10.10">
    <property type="entry name" value="Rieske [2Fe-2S] iron-sulphur domain"/>
    <property type="match status" value="1"/>
</dbReference>
<keyword evidence="3" id="KW-0732">Signal</keyword>
<dbReference type="AlphaFoldDB" id="F9UFK2"/>
<dbReference type="Pfam" id="PF00355">
    <property type="entry name" value="Rieske"/>
    <property type="match status" value="1"/>
</dbReference>
<evidence type="ECO:0000259" key="7">
    <source>
        <dbReference type="PROSITE" id="PS51296"/>
    </source>
</evidence>
<keyword evidence="1" id="KW-0001">2Fe-2S</keyword>
<dbReference type="InterPro" id="IPR014349">
    <property type="entry name" value="Rieske_Fe-S_prot"/>
</dbReference>
<feature type="domain" description="Rieske" evidence="7">
    <location>
        <begin position="93"/>
        <end position="189"/>
    </location>
</feature>
<dbReference type="STRING" id="768671.ThimaDRAFT_3705"/>
<dbReference type="NCBIfam" id="TIGR02694">
    <property type="entry name" value="arsenite_ox_S"/>
    <property type="match status" value="1"/>
</dbReference>
<evidence type="ECO:0000313" key="9">
    <source>
        <dbReference type="Proteomes" id="UP000005459"/>
    </source>
</evidence>
<keyword evidence="4" id="KW-0408">Iron</keyword>
<dbReference type="eggNOG" id="COG0723">
    <property type="taxonomic scope" value="Bacteria"/>
</dbReference>
<keyword evidence="8" id="KW-0560">Oxidoreductase</keyword>
<keyword evidence="6" id="KW-1015">Disulfide bond</keyword>
<reference evidence="8 9" key="1">
    <citation type="submission" date="2011-06" db="EMBL/GenBank/DDBJ databases">
        <title>The draft genome of Thiocapsa marina 5811.</title>
        <authorList>
            <consortium name="US DOE Joint Genome Institute (JGI-PGF)"/>
            <person name="Lucas S."/>
            <person name="Han J."/>
            <person name="Cheng J.-F."/>
            <person name="Goodwin L."/>
            <person name="Pitluck S."/>
            <person name="Peters L."/>
            <person name="Land M.L."/>
            <person name="Hauser L."/>
            <person name="Vogl K."/>
            <person name="Liu Z."/>
            <person name="Imhoff J."/>
            <person name="Thiel V."/>
            <person name="Frigaard N.-U."/>
            <person name="Bryant D."/>
            <person name="Woyke T.J."/>
        </authorList>
    </citation>
    <scope>NUCLEOTIDE SEQUENCE [LARGE SCALE GENOMIC DNA]</scope>
    <source>
        <strain evidence="8 9">5811</strain>
    </source>
</reference>
<evidence type="ECO:0000256" key="5">
    <source>
        <dbReference type="ARBA" id="ARBA00023014"/>
    </source>
</evidence>
<accession>F9UFK2</accession>
<protein>
    <submittedName>
        <fullName evidence="8">Arsenite oxidase, small subunit</fullName>
        <ecNumber evidence="8">1.20.98.1</ecNumber>
    </submittedName>
</protein>
<evidence type="ECO:0000313" key="8">
    <source>
        <dbReference type="EMBL" id="EGV16876.1"/>
    </source>
</evidence>
<dbReference type="InterPro" id="IPR017941">
    <property type="entry name" value="Rieske_2Fe-2S"/>
</dbReference>
<dbReference type="InterPro" id="IPR019546">
    <property type="entry name" value="TAT_signal_bac_arc"/>
</dbReference>
<name>F9UFK2_9GAMM</name>
<dbReference type="PANTHER" id="PTHR10134">
    <property type="entry name" value="CYTOCHROME B-C1 COMPLEX SUBUNIT RIESKE, MITOCHONDRIAL"/>
    <property type="match status" value="1"/>
</dbReference>
<keyword evidence="9" id="KW-1185">Reference proteome</keyword>
<dbReference type="PROSITE" id="PS51296">
    <property type="entry name" value="RIESKE"/>
    <property type="match status" value="1"/>
</dbReference>
<keyword evidence="5" id="KW-0411">Iron-sulfur</keyword>
<evidence type="ECO:0000256" key="1">
    <source>
        <dbReference type="ARBA" id="ARBA00022714"/>
    </source>
</evidence>
<gene>
    <name evidence="8" type="ORF">ThimaDRAFT_3705</name>
</gene>
<dbReference type="PROSITE" id="PS51318">
    <property type="entry name" value="TAT"/>
    <property type="match status" value="1"/>
</dbReference>
<evidence type="ECO:0000256" key="3">
    <source>
        <dbReference type="ARBA" id="ARBA00022729"/>
    </source>
</evidence>
<keyword evidence="2" id="KW-0479">Metal-binding</keyword>
<dbReference type="InterPro" id="IPR006311">
    <property type="entry name" value="TAT_signal"/>
</dbReference>
<dbReference type="NCBIfam" id="TIGR01409">
    <property type="entry name" value="TAT_signal_seq"/>
    <property type="match status" value="1"/>
</dbReference>
<dbReference type="RefSeq" id="WP_007194577.1">
    <property type="nucleotide sequence ID" value="NZ_AFWV01000013.1"/>
</dbReference>
<dbReference type="GO" id="GO:0016491">
    <property type="term" value="F:oxidoreductase activity"/>
    <property type="evidence" value="ECO:0007669"/>
    <property type="project" value="UniProtKB-KW"/>
</dbReference>
<dbReference type="GO" id="GO:0046872">
    <property type="term" value="F:metal ion binding"/>
    <property type="evidence" value="ECO:0007669"/>
    <property type="project" value="UniProtKB-KW"/>
</dbReference>
<evidence type="ECO:0000256" key="4">
    <source>
        <dbReference type="ARBA" id="ARBA00023004"/>
    </source>
</evidence>
<evidence type="ECO:0000256" key="6">
    <source>
        <dbReference type="ARBA" id="ARBA00023157"/>
    </source>
</evidence>
<proteinExistence type="predicted"/>
<dbReference type="InterPro" id="IPR036922">
    <property type="entry name" value="Rieske_2Fe-2S_sf"/>
</dbReference>
<organism evidence="8 9">
    <name type="scientific">Thiocapsa marina 5811</name>
    <dbReference type="NCBI Taxonomy" id="768671"/>
    <lineage>
        <taxon>Bacteria</taxon>
        <taxon>Pseudomonadati</taxon>
        <taxon>Pseudomonadota</taxon>
        <taxon>Gammaproteobacteria</taxon>
        <taxon>Chromatiales</taxon>
        <taxon>Chromatiaceae</taxon>
        <taxon>Thiocapsa</taxon>
    </lineage>
</organism>
<dbReference type="EC" id="1.20.98.1" evidence="8"/>
<sequence>MDLANAMSSPGLTVCAEHYGRHGVLIKPQEAFDAMTGISRRRFLKAGGTAAAAGATLLGTGLAGAETTAANPGATTLPYPRAGIAKAAALKVNEPKAFNYPDDDSFCQMLRLGAPVPGGVGPDGDIVAFSTQCTHMGCPLSYDKQARTFKCGCHFSIFDPEMHGQMVDGQATENLPRILLEHDPSDDTLYAVAVEGLIYGRQCNVL</sequence>
<dbReference type="GO" id="GO:0051537">
    <property type="term" value="F:2 iron, 2 sulfur cluster binding"/>
    <property type="evidence" value="ECO:0007669"/>
    <property type="project" value="UniProtKB-KW"/>
</dbReference>
<dbReference type="EMBL" id="AFWV01000013">
    <property type="protein sequence ID" value="EGV16876.1"/>
    <property type="molecule type" value="Genomic_DNA"/>
</dbReference>